<gene>
    <name evidence="5" type="ORF">KDK95_20965</name>
</gene>
<dbReference type="PANTHER" id="PTHR44196:SF1">
    <property type="entry name" value="DEHYDROGENASE_REDUCTASE SDR FAMILY MEMBER 7B"/>
    <property type="match status" value="1"/>
</dbReference>
<keyword evidence="2" id="KW-0560">Oxidoreductase</keyword>
<dbReference type="GO" id="GO:0016020">
    <property type="term" value="C:membrane"/>
    <property type="evidence" value="ECO:0007669"/>
    <property type="project" value="TreeGrafter"/>
</dbReference>
<accession>A0A941IL83</accession>
<dbReference type="AlphaFoldDB" id="A0A941IL83"/>
<evidence type="ECO:0000313" key="6">
    <source>
        <dbReference type="Proteomes" id="UP000676325"/>
    </source>
</evidence>
<evidence type="ECO:0000313" key="5">
    <source>
        <dbReference type="EMBL" id="MBR7828793.1"/>
    </source>
</evidence>
<evidence type="ECO:0000256" key="2">
    <source>
        <dbReference type="ARBA" id="ARBA00023002"/>
    </source>
</evidence>
<protein>
    <submittedName>
        <fullName evidence="5">SDR family NAD(P)-dependent oxidoreductase</fullName>
    </submittedName>
</protein>
<dbReference type="FunFam" id="3.40.50.720:FF:000084">
    <property type="entry name" value="Short-chain dehydrogenase reductase"/>
    <property type="match status" value="1"/>
</dbReference>
<dbReference type="Pfam" id="PF00106">
    <property type="entry name" value="adh_short"/>
    <property type="match status" value="1"/>
</dbReference>
<reference evidence="5" key="1">
    <citation type="submission" date="2021-04" db="EMBL/GenBank/DDBJ databases">
        <title>Genome based classification of Actinospica acidithermotolerans sp. nov., an actinobacterium isolated from an Indonesian hot spring.</title>
        <authorList>
            <person name="Kusuma A.B."/>
            <person name="Putra K.E."/>
            <person name="Nafisah S."/>
            <person name="Loh J."/>
            <person name="Nouioui I."/>
            <person name="Goodfellow M."/>
        </authorList>
    </citation>
    <scope>NUCLEOTIDE SEQUENCE</scope>
    <source>
        <strain evidence="5">MGRD01-02</strain>
    </source>
</reference>
<dbReference type="EMBL" id="JAGSOH010000066">
    <property type="protein sequence ID" value="MBR7828793.1"/>
    <property type="molecule type" value="Genomic_DNA"/>
</dbReference>
<sequence length="234" mass="24469">MDINGKVVLITGASAGIGEATARAAAEAGARLVLAARRRERLEVLAEQIGGDVLPVETDVRDPAQIRRLVEAALDRFGRVDVLVNNAGQGLHVPIEQITIEDLTAIVELNVYGALLAMQAVIPGMRAAGGGCIVNVSSGTTRMPKLRGVAGYAATKAALNMLSNAARTELADDGIVVSTIYPFVTATEFHQTLRAGSLTPGFEPDPPEKVAATILELIRSGEPEAVLLPEGMRG</sequence>
<evidence type="ECO:0000256" key="1">
    <source>
        <dbReference type="ARBA" id="ARBA00006484"/>
    </source>
</evidence>
<dbReference type="SMART" id="SM00822">
    <property type="entry name" value="PKS_KR"/>
    <property type="match status" value="1"/>
</dbReference>
<dbReference type="Gene3D" id="3.40.50.720">
    <property type="entry name" value="NAD(P)-binding Rossmann-like Domain"/>
    <property type="match status" value="1"/>
</dbReference>
<organism evidence="5 6">
    <name type="scientific">Actinospica acidithermotolerans</name>
    <dbReference type="NCBI Taxonomy" id="2828514"/>
    <lineage>
        <taxon>Bacteria</taxon>
        <taxon>Bacillati</taxon>
        <taxon>Actinomycetota</taxon>
        <taxon>Actinomycetes</taxon>
        <taxon>Catenulisporales</taxon>
        <taxon>Actinospicaceae</taxon>
        <taxon>Actinospica</taxon>
    </lineage>
</organism>
<dbReference type="RefSeq" id="WP_212519927.1">
    <property type="nucleotide sequence ID" value="NZ_JAGSOH010000066.1"/>
</dbReference>
<comment type="similarity">
    <text evidence="1 3">Belongs to the short-chain dehydrogenases/reductases (SDR) family.</text>
</comment>
<feature type="domain" description="Ketoreductase" evidence="4">
    <location>
        <begin position="6"/>
        <end position="183"/>
    </location>
</feature>
<dbReference type="Proteomes" id="UP000676325">
    <property type="component" value="Unassembled WGS sequence"/>
</dbReference>
<dbReference type="PANTHER" id="PTHR44196">
    <property type="entry name" value="DEHYDROGENASE/REDUCTASE SDR FAMILY MEMBER 7B"/>
    <property type="match status" value="1"/>
</dbReference>
<dbReference type="SUPFAM" id="SSF51735">
    <property type="entry name" value="NAD(P)-binding Rossmann-fold domains"/>
    <property type="match status" value="1"/>
</dbReference>
<dbReference type="GO" id="GO:0016491">
    <property type="term" value="F:oxidoreductase activity"/>
    <property type="evidence" value="ECO:0007669"/>
    <property type="project" value="UniProtKB-KW"/>
</dbReference>
<keyword evidence="6" id="KW-1185">Reference proteome</keyword>
<dbReference type="PRINTS" id="PR00081">
    <property type="entry name" value="GDHRDH"/>
</dbReference>
<dbReference type="PRINTS" id="PR00080">
    <property type="entry name" value="SDRFAMILY"/>
</dbReference>
<evidence type="ECO:0000256" key="3">
    <source>
        <dbReference type="RuleBase" id="RU000363"/>
    </source>
</evidence>
<dbReference type="InterPro" id="IPR036291">
    <property type="entry name" value="NAD(P)-bd_dom_sf"/>
</dbReference>
<comment type="caution">
    <text evidence="5">The sequence shown here is derived from an EMBL/GenBank/DDBJ whole genome shotgun (WGS) entry which is preliminary data.</text>
</comment>
<dbReference type="CDD" id="cd05233">
    <property type="entry name" value="SDR_c"/>
    <property type="match status" value="1"/>
</dbReference>
<dbReference type="InterPro" id="IPR057326">
    <property type="entry name" value="KR_dom"/>
</dbReference>
<proteinExistence type="inferred from homology"/>
<name>A0A941IL83_9ACTN</name>
<dbReference type="InterPro" id="IPR002347">
    <property type="entry name" value="SDR_fam"/>
</dbReference>
<evidence type="ECO:0000259" key="4">
    <source>
        <dbReference type="SMART" id="SM00822"/>
    </source>
</evidence>